<dbReference type="Gene3D" id="1.20.5.170">
    <property type="match status" value="1"/>
</dbReference>
<accession>A0ABR1NYN5</accession>
<reference evidence="4 5" key="1">
    <citation type="submission" date="2024-02" db="EMBL/GenBank/DDBJ databases">
        <title>De novo assembly and annotation of 12 fungi associated with fruit tree decline syndrome in Ontario, Canada.</title>
        <authorList>
            <person name="Sulman M."/>
            <person name="Ellouze W."/>
            <person name="Ilyukhin E."/>
        </authorList>
    </citation>
    <scope>NUCLEOTIDE SEQUENCE [LARGE SCALE GENOMIC DNA]</scope>
    <source>
        <strain evidence="4 5">M169</strain>
    </source>
</reference>
<evidence type="ECO:0000256" key="2">
    <source>
        <dbReference type="ARBA" id="ARBA00022763"/>
    </source>
</evidence>
<dbReference type="PANTHER" id="PTHR28529:SF2">
    <property type="entry name" value="DNA REPAIR PROTEIN SWI5 HOMOLOG"/>
    <property type="match status" value="1"/>
</dbReference>
<protein>
    <submittedName>
        <fullName evidence="4">Uncharacterized protein</fullName>
    </submittedName>
</protein>
<dbReference type="PANTHER" id="PTHR28529">
    <property type="entry name" value="DNA REPAIR PROTEIN SWI5 HOMOLOG"/>
    <property type="match status" value="1"/>
</dbReference>
<organism evidence="4 5">
    <name type="scientific">Diaporthe eres</name>
    <name type="common">Phomopsis oblonga</name>
    <dbReference type="NCBI Taxonomy" id="83184"/>
    <lineage>
        <taxon>Eukaryota</taxon>
        <taxon>Fungi</taxon>
        <taxon>Dikarya</taxon>
        <taxon>Ascomycota</taxon>
        <taxon>Pezizomycotina</taxon>
        <taxon>Sordariomycetes</taxon>
        <taxon>Sordariomycetidae</taxon>
        <taxon>Diaporthales</taxon>
        <taxon>Diaporthaceae</taxon>
        <taxon>Diaporthe</taxon>
        <taxon>Diaporthe eres species complex</taxon>
    </lineage>
</organism>
<keyword evidence="2" id="KW-0227">DNA damage</keyword>
<dbReference type="EMBL" id="JAKNSF020000075">
    <property type="protein sequence ID" value="KAK7720495.1"/>
    <property type="molecule type" value="Genomic_DNA"/>
</dbReference>
<dbReference type="Pfam" id="PF07061">
    <property type="entry name" value="Swi5"/>
    <property type="match status" value="1"/>
</dbReference>
<dbReference type="Proteomes" id="UP001430848">
    <property type="component" value="Unassembled WGS sequence"/>
</dbReference>
<evidence type="ECO:0000313" key="5">
    <source>
        <dbReference type="Proteomes" id="UP001430848"/>
    </source>
</evidence>
<sequence length="74" mass="8061">MKGTKSASLGPALMITFKYLQPAESTVSEHIKLLRQYNKVKDVGQQLIGLNADNRGVPVGSLYSDEHYGVGPKD</sequence>
<evidence type="ECO:0000256" key="3">
    <source>
        <dbReference type="ARBA" id="ARBA00023204"/>
    </source>
</evidence>
<comment type="similarity">
    <text evidence="1">Belongs to the SWI5/SAE3 family.</text>
</comment>
<evidence type="ECO:0000256" key="1">
    <source>
        <dbReference type="ARBA" id="ARBA00008060"/>
    </source>
</evidence>
<keyword evidence="3" id="KW-0234">DNA repair</keyword>
<keyword evidence="5" id="KW-1185">Reference proteome</keyword>
<name>A0ABR1NYN5_DIAER</name>
<evidence type="ECO:0000313" key="4">
    <source>
        <dbReference type="EMBL" id="KAK7720495.1"/>
    </source>
</evidence>
<proteinExistence type="inferred from homology"/>
<comment type="caution">
    <text evidence="4">The sequence shown here is derived from an EMBL/GenBank/DDBJ whole genome shotgun (WGS) entry which is preliminary data.</text>
</comment>
<dbReference type="InterPro" id="IPR010760">
    <property type="entry name" value="DNA-repair_Swi5"/>
</dbReference>
<gene>
    <name evidence="4" type="ORF">SLS63_009837</name>
</gene>